<protein>
    <submittedName>
        <fullName evidence="2">Uncharacterized protein</fullName>
    </submittedName>
</protein>
<dbReference type="EMBL" id="CP102332">
    <property type="protein sequence ID" value="UUS30844.1"/>
    <property type="molecule type" value="Genomic_DNA"/>
</dbReference>
<feature type="region of interest" description="Disordered" evidence="1">
    <location>
        <begin position="1"/>
        <end position="50"/>
    </location>
</feature>
<evidence type="ECO:0000313" key="3">
    <source>
        <dbReference type="Proteomes" id="UP001060150"/>
    </source>
</evidence>
<feature type="compositionally biased region" description="Basic and acidic residues" evidence="1">
    <location>
        <begin position="11"/>
        <end position="30"/>
    </location>
</feature>
<proteinExistence type="predicted"/>
<sequence>MALRKTIPTSELRDRLAPEKREQHATDYHGSRGGWLRPKDKPVPGTPKKS</sequence>
<dbReference type="Proteomes" id="UP001060150">
    <property type="component" value="Chromosome"/>
</dbReference>
<accession>A0ABY5N2T7</accession>
<dbReference type="RefSeq" id="WP_157901848.1">
    <property type="nucleotide sequence ID" value="NZ_CP102332.1"/>
</dbReference>
<organism evidence="2 3">
    <name type="scientific">Streptomyces changanensis</name>
    <dbReference type="NCBI Taxonomy" id="2964669"/>
    <lineage>
        <taxon>Bacteria</taxon>
        <taxon>Bacillati</taxon>
        <taxon>Actinomycetota</taxon>
        <taxon>Actinomycetes</taxon>
        <taxon>Kitasatosporales</taxon>
        <taxon>Streptomycetaceae</taxon>
        <taxon>Streptomyces</taxon>
    </lineage>
</organism>
<keyword evidence="3" id="KW-1185">Reference proteome</keyword>
<gene>
    <name evidence="2" type="ORF">NRO40_08340</name>
</gene>
<reference evidence="2" key="1">
    <citation type="submission" date="2022-08" db="EMBL/GenBank/DDBJ databases">
        <title>Streptomyces changanensis sp. nov., an actinomycete isolated from soil.</title>
        <authorList>
            <person name="Wu H."/>
            <person name="Han L."/>
        </authorList>
    </citation>
    <scope>NUCLEOTIDE SEQUENCE</scope>
    <source>
        <strain evidence="2">HL-66</strain>
    </source>
</reference>
<evidence type="ECO:0000256" key="1">
    <source>
        <dbReference type="SAM" id="MobiDB-lite"/>
    </source>
</evidence>
<name>A0ABY5N2T7_9ACTN</name>
<evidence type="ECO:0000313" key="2">
    <source>
        <dbReference type="EMBL" id="UUS30844.1"/>
    </source>
</evidence>